<evidence type="ECO:0000256" key="4">
    <source>
        <dbReference type="ARBA" id="ARBA00023136"/>
    </source>
</evidence>
<evidence type="ECO:0000313" key="8">
    <source>
        <dbReference type="EMBL" id="KAK4224655.1"/>
    </source>
</evidence>
<comment type="similarity">
    <text evidence="5">Belongs to the SAT4 family.</text>
</comment>
<dbReference type="PANTHER" id="PTHR33048">
    <property type="entry name" value="PTH11-LIKE INTEGRAL MEMBRANE PROTEIN (AFU_ORTHOLOGUE AFUA_5G11245)"/>
    <property type="match status" value="1"/>
</dbReference>
<dbReference type="Pfam" id="PF20684">
    <property type="entry name" value="Fung_rhodopsin"/>
    <property type="match status" value="1"/>
</dbReference>
<protein>
    <recommendedName>
        <fullName evidence="7">Rhodopsin domain-containing protein</fullName>
    </recommendedName>
</protein>
<evidence type="ECO:0000256" key="3">
    <source>
        <dbReference type="ARBA" id="ARBA00022989"/>
    </source>
</evidence>
<keyword evidence="2 6" id="KW-0812">Transmembrane</keyword>
<dbReference type="GO" id="GO:0016020">
    <property type="term" value="C:membrane"/>
    <property type="evidence" value="ECO:0007669"/>
    <property type="project" value="UniProtKB-SubCell"/>
</dbReference>
<evidence type="ECO:0000256" key="5">
    <source>
        <dbReference type="ARBA" id="ARBA00038359"/>
    </source>
</evidence>
<gene>
    <name evidence="8" type="ORF">QBC38DRAFT_485052</name>
</gene>
<sequence>MAFNVVHEHEQLTNFIVALVAVPITIIVVTLRVLASVRQRKGVGLENWFAVLALLAFLVYASIDLWIICMLNGRPVRQLDVFANDLNTIIAIYKAAYIVNVAAPLNQTFAKLCLLVLYHRLFQINRWFVRWVYAVGGAQITWCIAVICFRLFLCSPVRESWNPFTKGKCLDSQIVLAWGDSINSLLDFIMVGMAIWVVVGLRVKRAAKMRISFLFALGGFAGVIGIIKIGEAWGTIGTHIRNSTWNMAQQATSIVCCCVPIYNNLLSALKGKGREVERHLEEPWSPPMSRNRAHRESEEFEENWLPMDGSSQRALMWDGHTKGFMQKDGSRIAVRHSLKTMRGQ</sequence>
<feature type="transmembrane region" description="Helical" evidence="6">
    <location>
        <begin position="12"/>
        <end position="35"/>
    </location>
</feature>
<dbReference type="Proteomes" id="UP001301958">
    <property type="component" value="Unassembled WGS sequence"/>
</dbReference>
<name>A0AAN7BJL8_9PEZI</name>
<organism evidence="8 9">
    <name type="scientific">Podospora fimiseda</name>
    <dbReference type="NCBI Taxonomy" id="252190"/>
    <lineage>
        <taxon>Eukaryota</taxon>
        <taxon>Fungi</taxon>
        <taxon>Dikarya</taxon>
        <taxon>Ascomycota</taxon>
        <taxon>Pezizomycotina</taxon>
        <taxon>Sordariomycetes</taxon>
        <taxon>Sordariomycetidae</taxon>
        <taxon>Sordariales</taxon>
        <taxon>Podosporaceae</taxon>
        <taxon>Podospora</taxon>
    </lineage>
</organism>
<feature type="transmembrane region" description="Helical" evidence="6">
    <location>
        <begin position="211"/>
        <end position="230"/>
    </location>
</feature>
<keyword evidence="9" id="KW-1185">Reference proteome</keyword>
<evidence type="ECO:0000256" key="1">
    <source>
        <dbReference type="ARBA" id="ARBA00004141"/>
    </source>
</evidence>
<reference evidence="8" key="2">
    <citation type="submission" date="2023-05" db="EMBL/GenBank/DDBJ databases">
        <authorList>
            <consortium name="Lawrence Berkeley National Laboratory"/>
            <person name="Steindorff A."/>
            <person name="Hensen N."/>
            <person name="Bonometti L."/>
            <person name="Westerberg I."/>
            <person name="Brannstrom I.O."/>
            <person name="Guillou S."/>
            <person name="Cros-Aarteil S."/>
            <person name="Calhoun S."/>
            <person name="Haridas S."/>
            <person name="Kuo A."/>
            <person name="Mondo S."/>
            <person name="Pangilinan J."/>
            <person name="Riley R."/>
            <person name="Labutti K."/>
            <person name="Andreopoulos B."/>
            <person name="Lipzen A."/>
            <person name="Chen C."/>
            <person name="Yanf M."/>
            <person name="Daum C."/>
            <person name="Ng V."/>
            <person name="Clum A."/>
            <person name="Ohm R."/>
            <person name="Martin F."/>
            <person name="Silar P."/>
            <person name="Natvig D."/>
            <person name="Lalanne C."/>
            <person name="Gautier V."/>
            <person name="Ament-Velasquez S.L."/>
            <person name="Kruys A."/>
            <person name="Hutchinson M.I."/>
            <person name="Powell A.J."/>
            <person name="Barry K."/>
            <person name="Miller A.N."/>
            <person name="Grigoriev I.V."/>
            <person name="Debuchy R."/>
            <person name="Gladieux P."/>
            <person name="Thoren M.H."/>
            <person name="Johannesson H."/>
        </authorList>
    </citation>
    <scope>NUCLEOTIDE SEQUENCE</scope>
    <source>
        <strain evidence="8">CBS 990.96</strain>
    </source>
</reference>
<feature type="transmembrane region" description="Helical" evidence="6">
    <location>
        <begin position="131"/>
        <end position="153"/>
    </location>
</feature>
<dbReference type="PANTHER" id="PTHR33048:SF47">
    <property type="entry name" value="INTEGRAL MEMBRANE PROTEIN-RELATED"/>
    <property type="match status" value="1"/>
</dbReference>
<evidence type="ECO:0000256" key="2">
    <source>
        <dbReference type="ARBA" id="ARBA00022692"/>
    </source>
</evidence>
<comment type="subcellular location">
    <subcellularLocation>
        <location evidence="1">Membrane</location>
        <topology evidence="1">Multi-pass membrane protein</topology>
    </subcellularLocation>
</comment>
<feature type="domain" description="Rhodopsin" evidence="7">
    <location>
        <begin position="31"/>
        <end position="267"/>
    </location>
</feature>
<evidence type="ECO:0000256" key="6">
    <source>
        <dbReference type="SAM" id="Phobius"/>
    </source>
</evidence>
<feature type="transmembrane region" description="Helical" evidence="6">
    <location>
        <begin position="88"/>
        <end position="110"/>
    </location>
</feature>
<keyword evidence="4 6" id="KW-0472">Membrane</keyword>
<proteinExistence type="inferred from homology"/>
<keyword evidence="3 6" id="KW-1133">Transmembrane helix</keyword>
<comment type="caution">
    <text evidence="8">The sequence shown here is derived from an EMBL/GenBank/DDBJ whole genome shotgun (WGS) entry which is preliminary data.</text>
</comment>
<dbReference type="InterPro" id="IPR052337">
    <property type="entry name" value="SAT4-like"/>
</dbReference>
<accession>A0AAN7BJL8</accession>
<evidence type="ECO:0000259" key="7">
    <source>
        <dbReference type="Pfam" id="PF20684"/>
    </source>
</evidence>
<dbReference type="EMBL" id="MU865387">
    <property type="protein sequence ID" value="KAK4224655.1"/>
    <property type="molecule type" value="Genomic_DNA"/>
</dbReference>
<evidence type="ECO:0000313" key="9">
    <source>
        <dbReference type="Proteomes" id="UP001301958"/>
    </source>
</evidence>
<dbReference type="InterPro" id="IPR049326">
    <property type="entry name" value="Rhodopsin_dom_fungi"/>
</dbReference>
<reference evidence="8" key="1">
    <citation type="journal article" date="2023" name="Mol. Phylogenet. Evol.">
        <title>Genome-scale phylogeny and comparative genomics of the fungal order Sordariales.</title>
        <authorList>
            <person name="Hensen N."/>
            <person name="Bonometti L."/>
            <person name="Westerberg I."/>
            <person name="Brannstrom I.O."/>
            <person name="Guillou S."/>
            <person name="Cros-Aarteil S."/>
            <person name="Calhoun S."/>
            <person name="Haridas S."/>
            <person name="Kuo A."/>
            <person name="Mondo S."/>
            <person name="Pangilinan J."/>
            <person name="Riley R."/>
            <person name="LaButti K."/>
            <person name="Andreopoulos B."/>
            <person name="Lipzen A."/>
            <person name="Chen C."/>
            <person name="Yan M."/>
            <person name="Daum C."/>
            <person name="Ng V."/>
            <person name="Clum A."/>
            <person name="Steindorff A."/>
            <person name="Ohm R.A."/>
            <person name="Martin F."/>
            <person name="Silar P."/>
            <person name="Natvig D.O."/>
            <person name="Lalanne C."/>
            <person name="Gautier V."/>
            <person name="Ament-Velasquez S.L."/>
            <person name="Kruys A."/>
            <person name="Hutchinson M.I."/>
            <person name="Powell A.J."/>
            <person name="Barry K."/>
            <person name="Miller A.N."/>
            <person name="Grigoriev I.V."/>
            <person name="Debuchy R."/>
            <person name="Gladieux P."/>
            <person name="Hiltunen Thoren M."/>
            <person name="Johannesson H."/>
        </authorList>
    </citation>
    <scope>NUCLEOTIDE SEQUENCE</scope>
    <source>
        <strain evidence="8">CBS 990.96</strain>
    </source>
</reference>
<feature type="transmembrane region" description="Helical" evidence="6">
    <location>
        <begin position="173"/>
        <end position="199"/>
    </location>
</feature>
<dbReference type="AlphaFoldDB" id="A0AAN7BJL8"/>
<feature type="transmembrane region" description="Helical" evidence="6">
    <location>
        <begin position="47"/>
        <end position="68"/>
    </location>
</feature>